<dbReference type="Proteomes" id="UP000244906">
    <property type="component" value="Unassembled WGS sequence"/>
</dbReference>
<gene>
    <name evidence="6" type="ORF">DC094_16985</name>
</gene>
<comment type="caution">
    <text evidence="6">The sequence shown here is derived from an EMBL/GenBank/DDBJ whole genome shotgun (WGS) entry which is preliminary data.</text>
</comment>
<evidence type="ECO:0000256" key="4">
    <source>
        <dbReference type="ARBA" id="ARBA00022840"/>
    </source>
</evidence>
<dbReference type="Pfam" id="PF00781">
    <property type="entry name" value="DAGK_cat"/>
    <property type="match status" value="1"/>
</dbReference>
<dbReference type="InterPro" id="IPR017438">
    <property type="entry name" value="ATP-NAD_kinase_N"/>
</dbReference>
<evidence type="ECO:0000313" key="6">
    <source>
        <dbReference type="EMBL" id="PVZ66389.1"/>
    </source>
</evidence>
<evidence type="ECO:0000256" key="3">
    <source>
        <dbReference type="ARBA" id="ARBA00022777"/>
    </source>
</evidence>
<reference evidence="6 7" key="1">
    <citation type="submission" date="2018-04" db="EMBL/GenBank/DDBJ databases">
        <title>Thalassorhabdus spongiae gen. nov., sp. nov., isolated from a marine sponge in South-West Iceland.</title>
        <authorList>
            <person name="Knobloch S."/>
            <person name="Daussin A."/>
            <person name="Johannsson R."/>
            <person name="Marteinsson V.T."/>
        </authorList>
    </citation>
    <scope>NUCLEOTIDE SEQUENCE [LARGE SCALE GENOMIC DNA]</scope>
    <source>
        <strain evidence="6 7">Hp12</strain>
    </source>
</reference>
<evidence type="ECO:0000313" key="7">
    <source>
        <dbReference type="Proteomes" id="UP000244906"/>
    </source>
</evidence>
<dbReference type="EMBL" id="QDDL01000008">
    <property type="protein sequence ID" value="PVZ66389.1"/>
    <property type="molecule type" value="Genomic_DNA"/>
</dbReference>
<dbReference type="GO" id="GO:0005524">
    <property type="term" value="F:ATP binding"/>
    <property type="evidence" value="ECO:0007669"/>
    <property type="project" value="UniProtKB-KW"/>
</dbReference>
<accession>A0A2V1GZ23</accession>
<dbReference type="SMART" id="SM00046">
    <property type="entry name" value="DAGKc"/>
    <property type="match status" value="1"/>
</dbReference>
<dbReference type="SUPFAM" id="SSF111331">
    <property type="entry name" value="NAD kinase/diacylglycerol kinase-like"/>
    <property type="match status" value="1"/>
</dbReference>
<dbReference type="InterPro" id="IPR001206">
    <property type="entry name" value="Diacylglycerol_kinase_cat_dom"/>
</dbReference>
<keyword evidence="1" id="KW-0808">Transferase</keyword>
<dbReference type="OrthoDB" id="142078at2"/>
<dbReference type="PROSITE" id="PS50146">
    <property type="entry name" value="DAGK"/>
    <property type="match status" value="1"/>
</dbReference>
<organism evidence="6 7">
    <name type="scientific">Pelagibaculum spongiae</name>
    <dbReference type="NCBI Taxonomy" id="2080658"/>
    <lineage>
        <taxon>Bacteria</taxon>
        <taxon>Pseudomonadati</taxon>
        <taxon>Pseudomonadota</taxon>
        <taxon>Gammaproteobacteria</taxon>
        <taxon>Oceanospirillales</taxon>
        <taxon>Pelagibaculum</taxon>
    </lineage>
</organism>
<dbReference type="GO" id="GO:0016301">
    <property type="term" value="F:kinase activity"/>
    <property type="evidence" value="ECO:0007669"/>
    <property type="project" value="UniProtKB-KW"/>
</dbReference>
<dbReference type="InterPro" id="IPR045540">
    <property type="entry name" value="YegS/DAGK_C"/>
</dbReference>
<protein>
    <recommendedName>
        <fullName evidence="5">DAGKc domain-containing protein</fullName>
    </recommendedName>
</protein>
<dbReference type="InterPro" id="IPR016064">
    <property type="entry name" value="NAD/diacylglycerol_kinase_sf"/>
</dbReference>
<keyword evidence="7" id="KW-1185">Reference proteome</keyword>
<dbReference type="Gene3D" id="3.40.50.10330">
    <property type="entry name" value="Probable inorganic polyphosphate/atp-NAD kinase, domain 1"/>
    <property type="match status" value="1"/>
</dbReference>
<dbReference type="Pfam" id="PF19279">
    <property type="entry name" value="YegS_C"/>
    <property type="match status" value="1"/>
</dbReference>
<dbReference type="AlphaFoldDB" id="A0A2V1GZ23"/>
<evidence type="ECO:0000256" key="2">
    <source>
        <dbReference type="ARBA" id="ARBA00022741"/>
    </source>
</evidence>
<dbReference type="PANTHER" id="PTHR12358:SF106">
    <property type="entry name" value="LIPID KINASE YEGS"/>
    <property type="match status" value="1"/>
</dbReference>
<keyword evidence="4" id="KW-0067">ATP-binding</keyword>
<dbReference type="RefSeq" id="WP_116688308.1">
    <property type="nucleotide sequence ID" value="NZ_CAWNYD010000008.1"/>
</dbReference>
<keyword evidence="2" id="KW-0547">Nucleotide-binding</keyword>
<dbReference type="Gene3D" id="2.60.200.40">
    <property type="match status" value="1"/>
</dbReference>
<sequence>MRHLLIIHNPTAGPKSKARLEKVLCALGGEAISLELYPTKAAGDATRYLQKTPLPEETVVVAAGGDGTINEVLNGLIGKANPMAIIPLGTANVMAKNIRMPESASGVAQTLARGGLAPFYPAIVTDDSGHKTRFGQVMSVGVDAQSIDTVDLNLKKKHGKLAYISAMLKQLPRSLSNTWQYQVAGSTDRHICSTLIISLGRYYGGKFTIAEAGDWQKSVLHLLAFQKYDSPIKALAMQLLWMAALPLGLIEYMPGVETQDVKKLSIKELNLSYDSAPVQADGDIITRLPVTVEIEATPIQLLVKI</sequence>
<evidence type="ECO:0000259" key="5">
    <source>
        <dbReference type="PROSITE" id="PS50146"/>
    </source>
</evidence>
<dbReference type="PANTHER" id="PTHR12358">
    <property type="entry name" value="SPHINGOSINE KINASE"/>
    <property type="match status" value="1"/>
</dbReference>
<dbReference type="GO" id="GO:0005886">
    <property type="term" value="C:plasma membrane"/>
    <property type="evidence" value="ECO:0007669"/>
    <property type="project" value="TreeGrafter"/>
</dbReference>
<dbReference type="InterPro" id="IPR050187">
    <property type="entry name" value="Lipid_Phosphate_FormReg"/>
</dbReference>
<name>A0A2V1GZ23_9GAMM</name>
<keyword evidence="3" id="KW-0418">Kinase</keyword>
<proteinExistence type="predicted"/>
<feature type="domain" description="DAGKc" evidence="5">
    <location>
        <begin position="1"/>
        <end position="128"/>
    </location>
</feature>
<evidence type="ECO:0000256" key="1">
    <source>
        <dbReference type="ARBA" id="ARBA00022679"/>
    </source>
</evidence>